<evidence type="ECO:0000313" key="3">
    <source>
        <dbReference type="EMBL" id="VVM74273.1"/>
    </source>
</evidence>
<feature type="domain" description="Fibronectin type-III" evidence="2">
    <location>
        <begin position="102"/>
        <end position="186"/>
    </location>
</feature>
<dbReference type="OrthoDB" id="6845417at2"/>
<dbReference type="RefSeq" id="WP_150710807.1">
    <property type="nucleotide sequence ID" value="NZ_CABVHK010000005.1"/>
</dbReference>
<dbReference type="EMBL" id="CABVHK010000005">
    <property type="protein sequence ID" value="VVM74273.1"/>
    <property type="molecule type" value="Genomic_DNA"/>
</dbReference>
<dbReference type="InterPro" id="IPR013783">
    <property type="entry name" value="Ig-like_fold"/>
</dbReference>
<organism evidence="3 4">
    <name type="scientific">Pseudomonas fluorescens</name>
    <dbReference type="NCBI Taxonomy" id="294"/>
    <lineage>
        <taxon>Bacteria</taxon>
        <taxon>Pseudomonadati</taxon>
        <taxon>Pseudomonadota</taxon>
        <taxon>Gammaproteobacteria</taxon>
        <taxon>Pseudomonadales</taxon>
        <taxon>Pseudomonadaceae</taxon>
        <taxon>Pseudomonas</taxon>
    </lineage>
</organism>
<dbReference type="PANTHER" id="PTHR46708">
    <property type="entry name" value="TENASCIN"/>
    <property type="match status" value="1"/>
</dbReference>
<dbReference type="InterPro" id="IPR050991">
    <property type="entry name" value="ECM_Regulatory_Proteins"/>
</dbReference>
<dbReference type="Proteomes" id="UP000326953">
    <property type="component" value="Unassembled WGS sequence"/>
</dbReference>
<dbReference type="PROSITE" id="PS50853">
    <property type="entry name" value="FN3"/>
    <property type="match status" value="1"/>
</dbReference>
<dbReference type="InterPro" id="IPR003961">
    <property type="entry name" value="FN3_dom"/>
</dbReference>
<dbReference type="PANTHER" id="PTHR46708:SF2">
    <property type="entry name" value="FIBRONECTIN TYPE-III DOMAIN-CONTAINING PROTEIN"/>
    <property type="match status" value="1"/>
</dbReference>
<dbReference type="InterPro" id="IPR036116">
    <property type="entry name" value="FN3_sf"/>
</dbReference>
<evidence type="ECO:0000256" key="1">
    <source>
        <dbReference type="ARBA" id="ARBA00022737"/>
    </source>
</evidence>
<reference evidence="3 4" key="1">
    <citation type="submission" date="2019-09" db="EMBL/GenBank/DDBJ databases">
        <authorList>
            <person name="Chandra G."/>
            <person name="Truman W A."/>
        </authorList>
    </citation>
    <scope>NUCLEOTIDE SEQUENCE [LARGE SCALE GENOMIC DNA]</scope>
    <source>
        <strain evidence="3">PS662</strain>
    </source>
</reference>
<proteinExistence type="predicted"/>
<evidence type="ECO:0000259" key="2">
    <source>
        <dbReference type="PROSITE" id="PS50853"/>
    </source>
</evidence>
<dbReference type="SMART" id="SM00060">
    <property type="entry name" value="FN3"/>
    <property type="match status" value="2"/>
</dbReference>
<gene>
    <name evidence="3" type="ORF">PS662_01969</name>
</gene>
<dbReference type="SUPFAM" id="SSF49265">
    <property type="entry name" value="Fibronectin type III"/>
    <property type="match status" value="1"/>
</dbReference>
<dbReference type="AlphaFoldDB" id="A0A5E6S6I5"/>
<protein>
    <recommendedName>
        <fullName evidence="2">Fibronectin type-III domain-containing protein</fullName>
    </recommendedName>
</protein>
<sequence>MTNYNSNDNAVRPGMPEDFIVNNINNNSALAKWKLPTDSNAYRSFIGLSGASEQEVVGEQWQIENLLPDTQYLIRLQIENQLGQRSRPEYVPFNTSVEPLTSPSGLRVLQDDTGSVTLGWEASTGGVEPINSEVSDGGGIYATTGQLTQVVDNLAPGTKYEFSVACFDITGTFSQSISIQHTTPSSLKLRGVILSPEHDPHEYEDHEAAPRTAFPGAKVQFVVEGGIPPYKIDLLGSTAATVDGLVVTLLRKAGIALKIEDSRGAEVPYLINPLYWFSTPSNATFTHRQAQAGGTLPDVHIMSNRGGPGDRQVGTLCSEWGDLTKQGWPKKDDDTVYYWTVNASSEPPLGKTYEAVGVANNMWGGRLETRAYFTTYVS</sequence>
<name>A0A5E6S6I5_PSEFL</name>
<dbReference type="CDD" id="cd00063">
    <property type="entry name" value="FN3"/>
    <property type="match status" value="2"/>
</dbReference>
<dbReference type="Gene3D" id="2.60.40.10">
    <property type="entry name" value="Immunoglobulins"/>
    <property type="match status" value="2"/>
</dbReference>
<evidence type="ECO:0000313" key="4">
    <source>
        <dbReference type="Proteomes" id="UP000326953"/>
    </source>
</evidence>
<accession>A0A5E6S6I5</accession>
<keyword evidence="1" id="KW-0677">Repeat</keyword>